<dbReference type="AlphaFoldDB" id="A0A2N7VPX9"/>
<feature type="region of interest" description="Disordered" evidence="1">
    <location>
        <begin position="1"/>
        <end position="24"/>
    </location>
</feature>
<accession>A0A2N7VPX9</accession>
<protein>
    <submittedName>
        <fullName evidence="2">Uncharacterized protein</fullName>
    </submittedName>
</protein>
<name>A0A2N7VPX9_9BURK</name>
<dbReference type="EMBL" id="PNYB01000022">
    <property type="protein sequence ID" value="PMS19219.1"/>
    <property type="molecule type" value="Genomic_DNA"/>
</dbReference>
<dbReference type="Proteomes" id="UP000235347">
    <property type="component" value="Unassembled WGS sequence"/>
</dbReference>
<comment type="caution">
    <text evidence="2">The sequence shown here is derived from an EMBL/GenBank/DDBJ whole genome shotgun (WGS) entry which is preliminary data.</text>
</comment>
<sequence>MSKVFKEALKGQPTQRDSSGAAPATYRKVVNGLSRALDRDPVHTRRPSQDFELLLDEIPEAMKTKALEWYERGIKRGLARATDLMGSGKITVAEGVVYAPSEIQVNVRTKFRGEEWESREFIVASTDIGFDNASGD</sequence>
<evidence type="ECO:0000313" key="2">
    <source>
        <dbReference type="EMBL" id="PMS19219.1"/>
    </source>
</evidence>
<reference evidence="2 3" key="1">
    <citation type="submission" date="2018-01" db="EMBL/GenBank/DDBJ databases">
        <title>Whole genome analyses suggest that Burkholderia sensu lato contains two further novel genera in the rhizoxinica-symbiotica group Mycetohabitans gen. nov., and Trinickia gen. nov.: implications for the evolution of diazotrophy and nodulation in the Burkholderiaceae.</title>
        <authorList>
            <person name="Estrada-de los Santos P."/>
            <person name="Palmer M."/>
            <person name="Chavez-Ramirez B."/>
            <person name="Beukes C."/>
            <person name="Steenkamp E.T."/>
            <person name="Hirsch A.M."/>
            <person name="Manyaka P."/>
            <person name="Maluk M."/>
            <person name="Lafos M."/>
            <person name="Crook M."/>
            <person name="Gross E."/>
            <person name="Simon M.F."/>
            <person name="Bueno dos Reis Junior F."/>
            <person name="Poole P.S."/>
            <person name="Venter S.N."/>
            <person name="James E.K."/>
        </authorList>
    </citation>
    <scope>NUCLEOTIDE SEQUENCE [LARGE SCALE GENOMIC DNA]</scope>
    <source>
        <strain evidence="2 3">GP25-8</strain>
    </source>
</reference>
<dbReference type="RefSeq" id="WP_102611867.1">
    <property type="nucleotide sequence ID" value="NZ_CADIKD010000002.1"/>
</dbReference>
<keyword evidence="3" id="KW-1185">Reference proteome</keyword>
<evidence type="ECO:0000256" key="1">
    <source>
        <dbReference type="SAM" id="MobiDB-lite"/>
    </source>
</evidence>
<organism evidence="2 3">
    <name type="scientific">Trinickia soli</name>
    <dbReference type="NCBI Taxonomy" id="380675"/>
    <lineage>
        <taxon>Bacteria</taxon>
        <taxon>Pseudomonadati</taxon>
        <taxon>Pseudomonadota</taxon>
        <taxon>Betaproteobacteria</taxon>
        <taxon>Burkholderiales</taxon>
        <taxon>Burkholderiaceae</taxon>
        <taxon>Trinickia</taxon>
    </lineage>
</organism>
<evidence type="ECO:0000313" key="3">
    <source>
        <dbReference type="Proteomes" id="UP000235347"/>
    </source>
</evidence>
<gene>
    <name evidence="2" type="ORF">C0Z19_21525</name>
</gene>
<proteinExistence type="predicted"/>